<dbReference type="KEGG" id="ahel:Q31a_20530"/>
<evidence type="ECO:0000313" key="5">
    <source>
        <dbReference type="EMBL" id="QDV25331.1"/>
    </source>
</evidence>
<dbReference type="EMBL" id="CP036298">
    <property type="protein sequence ID" value="QDV27572.1"/>
    <property type="molecule type" value="Genomic_DNA"/>
</dbReference>
<dbReference type="KEGG" id="ahel:Q31a_59640"/>
<evidence type="ECO:0000313" key="6">
    <source>
        <dbReference type="EMBL" id="QDV25385.1"/>
    </source>
</evidence>
<dbReference type="KEGG" id="ahel:Q31a_37110"/>
<dbReference type="EMBL" id="CP036298">
    <property type="protein sequence ID" value="QDV23748.1"/>
    <property type="molecule type" value="Genomic_DNA"/>
</dbReference>
<dbReference type="KEGG" id="ahel:Q31a_21090"/>
<dbReference type="KEGG" id="ahel:Q31a_34810"/>
<gene>
    <name evidence="2" type="ORF">Q31a_20530</name>
    <name evidence="3" type="ORF">Q31a_21090</name>
    <name evidence="4" type="ORF">Q31a_34810</name>
    <name evidence="5" type="ORF">Q31a_36550</name>
    <name evidence="6" type="ORF">Q31a_37110</name>
    <name evidence="7" type="ORF">Q31a_59640</name>
</gene>
<keyword evidence="8" id="KW-1185">Reference proteome</keyword>
<evidence type="ECO:0000313" key="4">
    <source>
        <dbReference type="EMBL" id="QDV25158.1"/>
    </source>
</evidence>
<feature type="region of interest" description="Disordered" evidence="1">
    <location>
        <begin position="72"/>
        <end position="92"/>
    </location>
</feature>
<sequence>MGSSKVDREGLKATLQAEFEATLNAVVDSIDNARDGAWIEDSEGLSRQALDRFRQQVYEAALQAKINAVEAAFSPSEERDGSSSTEQGTPTT</sequence>
<evidence type="ECO:0000313" key="7">
    <source>
        <dbReference type="EMBL" id="QDV27572.1"/>
    </source>
</evidence>
<dbReference type="AlphaFoldDB" id="A0A518G5F0"/>
<evidence type="ECO:0000313" key="2">
    <source>
        <dbReference type="EMBL" id="QDV23748.1"/>
    </source>
</evidence>
<dbReference type="EMBL" id="CP036298">
    <property type="protein sequence ID" value="QDV23804.1"/>
    <property type="molecule type" value="Genomic_DNA"/>
</dbReference>
<protein>
    <submittedName>
        <fullName evidence="3">Uncharacterized protein</fullName>
    </submittedName>
</protein>
<name>A0A518G5F0_9BACT</name>
<accession>A0A518G5F0</accession>
<evidence type="ECO:0000256" key="1">
    <source>
        <dbReference type="SAM" id="MobiDB-lite"/>
    </source>
</evidence>
<evidence type="ECO:0000313" key="8">
    <source>
        <dbReference type="Proteomes" id="UP000318017"/>
    </source>
</evidence>
<evidence type="ECO:0000313" key="3">
    <source>
        <dbReference type="EMBL" id="QDV23804.1"/>
    </source>
</evidence>
<reference evidence="3 8" key="1">
    <citation type="submission" date="2019-02" db="EMBL/GenBank/DDBJ databases">
        <title>Deep-cultivation of Planctomycetes and their phenomic and genomic characterization uncovers novel biology.</title>
        <authorList>
            <person name="Wiegand S."/>
            <person name="Jogler M."/>
            <person name="Boedeker C."/>
            <person name="Pinto D."/>
            <person name="Vollmers J."/>
            <person name="Rivas-Marin E."/>
            <person name="Kohn T."/>
            <person name="Peeters S.H."/>
            <person name="Heuer A."/>
            <person name="Rast P."/>
            <person name="Oberbeckmann S."/>
            <person name="Bunk B."/>
            <person name="Jeske O."/>
            <person name="Meyerdierks A."/>
            <person name="Storesund J.E."/>
            <person name="Kallscheuer N."/>
            <person name="Luecker S."/>
            <person name="Lage O.M."/>
            <person name="Pohl T."/>
            <person name="Merkel B.J."/>
            <person name="Hornburger P."/>
            <person name="Mueller R.-W."/>
            <person name="Bruemmer F."/>
            <person name="Labrenz M."/>
            <person name="Spormann A.M."/>
            <person name="Op den Camp H."/>
            <person name="Overmann J."/>
            <person name="Amann R."/>
            <person name="Jetten M.S.M."/>
            <person name="Mascher T."/>
            <person name="Medema M.H."/>
            <person name="Devos D.P."/>
            <person name="Kaster A.-K."/>
            <person name="Ovreas L."/>
            <person name="Rohde M."/>
            <person name="Galperin M.Y."/>
            <person name="Jogler C."/>
        </authorList>
    </citation>
    <scope>NUCLEOTIDE SEQUENCE [LARGE SCALE GENOMIC DNA]</scope>
    <source>
        <strain evidence="3 8">Q31a</strain>
    </source>
</reference>
<organism evidence="3 8">
    <name type="scientific">Aureliella helgolandensis</name>
    <dbReference type="NCBI Taxonomy" id="2527968"/>
    <lineage>
        <taxon>Bacteria</taxon>
        <taxon>Pseudomonadati</taxon>
        <taxon>Planctomycetota</taxon>
        <taxon>Planctomycetia</taxon>
        <taxon>Pirellulales</taxon>
        <taxon>Pirellulaceae</taxon>
        <taxon>Aureliella</taxon>
    </lineage>
</organism>
<feature type="compositionally biased region" description="Polar residues" evidence="1">
    <location>
        <begin position="82"/>
        <end position="92"/>
    </location>
</feature>
<dbReference type="OrthoDB" id="295983at2"/>
<dbReference type="EMBL" id="CP036298">
    <property type="protein sequence ID" value="QDV25158.1"/>
    <property type="molecule type" value="Genomic_DNA"/>
</dbReference>
<proteinExistence type="predicted"/>
<dbReference type="EMBL" id="CP036298">
    <property type="protein sequence ID" value="QDV25385.1"/>
    <property type="molecule type" value="Genomic_DNA"/>
</dbReference>
<dbReference type="EMBL" id="CP036298">
    <property type="protein sequence ID" value="QDV25331.1"/>
    <property type="molecule type" value="Genomic_DNA"/>
</dbReference>
<dbReference type="Proteomes" id="UP000318017">
    <property type="component" value="Chromosome"/>
</dbReference>
<dbReference type="KEGG" id="ahel:Q31a_36550"/>
<dbReference type="RefSeq" id="WP_145076898.1">
    <property type="nucleotide sequence ID" value="NZ_CP036298.1"/>
</dbReference>